<organism evidence="1 2">
    <name type="scientific">Burkholderia pseudomallei</name>
    <name type="common">Pseudomonas pseudomallei</name>
    <dbReference type="NCBI Taxonomy" id="28450"/>
    <lineage>
        <taxon>Bacteria</taxon>
        <taxon>Pseudomonadati</taxon>
        <taxon>Pseudomonadota</taxon>
        <taxon>Betaproteobacteria</taxon>
        <taxon>Burkholderiales</taxon>
        <taxon>Burkholderiaceae</taxon>
        <taxon>Burkholderia</taxon>
        <taxon>pseudomallei group</taxon>
    </lineage>
</organism>
<evidence type="ECO:0000313" key="2">
    <source>
        <dbReference type="Proteomes" id="UP000030475"/>
    </source>
</evidence>
<dbReference type="Proteomes" id="UP000030475">
    <property type="component" value="Unassembled WGS sequence"/>
</dbReference>
<protein>
    <submittedName>
        <fullName evidence="1">Uncharacterized protein</fullName>
    </submittedName>
</protein>
<dbReference type="AlphaFoldDB" id="A0AA40J844"/>
<gene>
    <name evidence="1" type="ORF">Y036_1875</name>
</gene>
<proteinExistence type="predicted"/>
<comment type="caution">
    <text evidence="1">The sequence shown here is derived from an EMBL/GenBank/DDBJ whole genome shotgun (WGS) entry which is preliminary data.</text>
</comment>
<name>A0AA40J844_BURPE</name>
<dbReference type="EMBL" id="JQIM01000010">
    <property type="protein sequence ID" value="KGX05715.1"/>
    <property type="molecule type" value="Genomic_DNA"/>
</dbReference>
<evidence type="ECO:0000313" key="1">
    <source>
        <dbReference type="EMBL" id="KGX05715.1"/>
    </source>
</evidence>
<reference evidence="1 2" key="1">
    <citation type="submission" date="2014-08" db="EMBL/GenBank/DDBJ databases">
        <authorList>
            <person name="Bunnell A."/>
            <person name="Chain P.S."/>
            <person name="Chertkov O."/>
            <person name="Currie B.J."/>
            <person name="Daligault H.E."/>
            <person name="Davenport K.W."/>
            <person name="Davis C."/>
            <person name="Gleasner C.D."/>
            <person name="Johnson S.L."/>
            <person name="Kaestli M."/>
            <person name="Koren S."/>
            <person name="Kunde Y.A."/>
            <person name="Mayo M."/>
            <person name="McMurry K.K."/>
            <person name="Price E.P."/>
            <person name="Reitenga K.G."/>
            <person name="Robison R."/>
            <person name="Rosovitz M.J."/>
            <person name="Sarovich D.S."/>
            <person name="Teshima H."/>
        </authorList>
    </citation>
    <scope>NUCLEOTIDE SEQUENCE [LARGE SCALE GENOMIC DNA]</scope>
    <source>
        <strain evidence="1 2">MSHR44</strain>
    </source>
</reference>
<sequence>MSLYVYEIGVRIIVYVRKGSVSDTMNPEEPIWIAEILKLVNGASFDSGWK</sequence>
<accession>A0AA40J844</accession>